<evidence type="ECO:0000313" key="12">
    <source>
        <dbReference type="EMBL" id="KAK2189958.1"/>
    </source>
</evidence>
<comment type="caution">
    <text evidence="12">The sequence shown here is derived from an EMBL/GenBank/DDBJ whole genome shotgun (WGS) entry which is preliminary data.</text>
</comment>
<dbReference type="Proteomes" id="UP001209878">
    <property type="component" value="Unassembled WGS sequence"/>
</dbReference>
<name>A0AAD9P881_RIDPI</name>
<feature type="transmembrane region" description="Helical" evidence="10">
    <location>
        <begin position="39"/>
        <end position="60"/>
    </location>
</feature>
<evidence type="ECO:0000256" key="10">
    <source>
        <dbReference type="SAM" id="Phobius"/>
    </source>
</evidence>
<organism evidence="12 13">
    <name type="scientific">Ridgeia piscesae</name>
    <name type="common">Tubeworm</name>
    <dbReference type="NCBI Taxonomy" id="27915"/>
    <lineage>
        <taxon>Eukaryota</taxon>
        <taxon>Metazoa</taxon>
        <taxon>Spiralia</taxon>
        <taxon>Lophotrochozoa</taxon>
        <taxon>Annelida</taxon>
        <taxon>Polychaeta</taxon>
        <taxon>Sedentaria</taxon>
        <taxon>Canalipalpata</taxon>
        <taxon>Sabellida</taxon>
        <taxon>Siboglinidae</taxon>
        <taxon>Ridgeia</taxon>
    </lineage>
</organism>
<gene>
    <name evidence="12" type="ORF">NP493_92g02012</name>
</gene>
<keyword evidence="2" id="KW-1003">Cell membrane</keyword>
<dbReference type="GO" id="GO:0007218">
    <property type="term" value="P:neuropeptide signaling pathway"/>
    <property type="evidence" value="ECO:0007669"/>
    <property type="project" value="TreeGrafter"/>
</dbReference>
<accession>A0AAD9P881</accession>
<comment type="subcellular location">
    <subcellularLocation>
        <location evidence="1">Cell membrane</location>
        <topology evidence="1">Multi-pass membrane protein</topology>
    </subcellularLocation>
</comment>
<dbReference type="EMBL" id="JAODUO010000092">
    <property type="protein sequence ID" value="KAK2189958.1"/>
    <property type="molecule type" value="Genomic_DNA"/>
</dbReference>
<keyword evidence="13" id="KW-1185">Reference proteome</keyword>
<evidence type="ECO:0000313" key="13">
    <source>
        <dbReference type="Proteomes" id="UP001209878"/>
    </source>
</evidence>
<dbReference type="GO" id="GO:0008528">
    <property type="term" value="F:G protein-coupled peptide receptor activity"/>
    <property type="evidence" value="ECO:0007669"/>
    <property type="project" value="TreeGrafter"/>
</dbReference>
<comment type="similarity">
    <text evidence="9">Belongs to the G-protein coupled receptor 1 family.</text>
</comment>
<reference evidence="12" key="1">
    <citation type="journal article" date="2023" name="Mol. Biol. Evol.">
        <title>Third-Generation Sequencing Reveals the Adaptive Role of the Epigenome in Three Deep-Sea Polychaetes.</title>
        <authorList>
            <person name="Perez M."/>
            <person name="Aroh O."/>
            <person name="Sun Y."/>
            <person name="Lan Y."/>
            <person name="Juniper S.K."/>
            <person name="Young C.R."/>
            <person name="Angers B."/>
            <person name="Qian P.Y."/>
        </authorList>
    </citation>
    <scope>NUCLEOTIDE SEQUENCE</scope>
    <source>
        <strain evidence="12">R07B-5</strain>
    </source>
</reference>
<feature type="transmembrane region" description="Helical" evidence="10">
    <location>
        <begin position="184"/>
        <end position="203"/>
    </location>
</feature>
<keyword evidence="7 9" id="KW-0675">Receptor</keyword>
<dbReference type="InterPro" id="IPR017452">
    <property type="entry name" value="GPCR_Rhodpsn_7TM"/>
</dbReference>
<evidence type="ECO:0000256" key="6">
    <source>
        <dbReference type="ARBA" id="ARBA00023136"/>
    </source>
</evidence>
<dbReference type="AlphaFoldDB" id="A0AAD9P881"/>
<keyword evidence="4 10" id="KW-1133">Transmembrane helix</keyword>
<evidence type="ECO:0000256" key="2">
    <source>
        <dbReference type="ARBA" id="ARBA00022475"/>
    </source>
</evidence>
<dbReference type="Gene3D" id="1.20.1070.10">
    <property type="entry name" value="Rhodopsin 7-helix transmembrane proteins"/>
    <property type="match status" value="1"/>
</dbReference>
<feature type="transmembrane region" description="Helical" evidence="10">
    <location>
        <begin position="72"/>
        <end position="93"/>
    </location>
</feature>
<dbReference type="PROSITE" id="PS50262">
    <property type="entry name" value="G_PROTEIN_RECEP_F1_2"/>
    <property type="match status" value="1"/>
</dbReference>
<dbReference type="PROSITE" id="PS00237">
    <property type="entry name" value="G_PROTEIN_RECEP_F1_1"/>
    <property type="match status" value="1"/>
</dbReference>
<keyword evidence="3 9" id="KW-0812">Transmembrane</keyword>
<evidence type="ECO:0000256" key="3">
    <source>
        <dbReference type="ARBA" id="ARBA00022692"/>
    </source>
</evidence>
<keyword evidence="8 9" id="KW-0807">Transducer</keyword>
<feature type="transmembrane region" description="Helical" evidence="10">
    <location>
        <begin position="142"/>
        <end position="164"/>
    </location>
</feature>
<dbReference type="PANTHER" id="PTHR24230:SF0">
    <property type="entry name" value="G-PROTEIN COUPLED RECEPTORS FAMILY 1 PROFILE DOMAIN-CONTAINING PROTEIN"/>
    <property type="match status" value="1"/>
</dbReference>
<evidence type="ECO:0000256" key="8">
    <source>
        <dbReference type="ARBA" id="ARBA00023224"/>
    </source>
</evidence>
<sequence>MEEFNRSHENTTCISDEIIKHFELHFNNKTTYIDDEYDLVFIILCCLGTPGNLFVVAVYFRRMTTSIKAYMFALAIADTLICVCFIILLTMHLGHIGKLVAMNVFVSAELFSTLLLAFFAVERCLAVSQPHRFSTSIRRAKSALVAIGAVSVLYADLLSVIQVIRFTCIYHVLASTFAHDVRRVYTINSVVNPFIYSFVSPMFRSDVRQFYRDIRATLTGCC</sequence>
<evidence type="ECO:0000259" key="11">
    <source>
        <dbReference type="PROSITE" id="PS50262"/>
    </source>
</evidence>
<evidence type="ECO:0000256" key="1">
    <source>
        <dbReference type="ARBA" id="ARBA00004651"/>
    </source>
</evidence>
<dbReference type="SUPFAM" id="SSF81321">
    <property type="entry name" value="Family A G protein-coupled receptor-like"/>
    <property type="match status" value="1"/>
</dbReference>
<evidence type="ECO:0000256" key="5">
    <source>
        <dbReference type="ARBA" id="ARBA00023040"/>
    </source>
</evidence>
<evidence type="ECO:0000256" key="4">
    <source>
        <dbReference type="ARBA" id="ARBA00022989"/>
    </source>
</evidence>
<evidence type="ECO:0000256" key="9">
    <source>
        <dbReference type="RuleBase" id="RU000688"/>
    </source>
</evidence>
<dbReference type="PANTHER" id="PTHR24230">
    <property type="entry name" value="G-PROTEIN COUPLED RECEPTOR"/>
    <property type="match status" value="1"/>
</dbReference>
<feature type="domain" description="G-protein coupled receptors family 1 profile" evidence="11">
    <location>
        <begin position="51"/>
        <end position="155"/>
    </location>
</feature>
<proteinExistence type="inferred from homology"/>
<dbReference type="InterPro" id="IPR000276">
    <property type="entry name" value="GPCR_Rhodpsn"/>
</dbReference>
<evidence type="ECO:0000256" key="7">
    <source>
        <dbReference type="ARBA" id="ARBA00023170"/>
    </source>
</evidence>
<dbReference type="GO" id="GO:0005886">
    <property type="term" value="C:plasma membrane"/>
    <property type="evidence" value="ECO:0007669"/>
    <property type="project" value="UniProtKB-SubCell"/>
</dbReference>
<feature type="transmembrane region" description="Helical" evidence="10">
    <location>
        <begin position="99"/>
        <end position="121"/>
    </location>
</feature>
<dbReference type="PRINTS" id="PR00237">
    <property type="entry name" value="GPCRRHODOPSN"/>
</dbReference>
<keyword evidence="6 10" id="KW-0472">Membrane</keyword>
<keyword evidence="5 9" id="KW-0297">G-protein coupled receptor</keyword>
<protein>
    <recommendedName>
        <fullName evidence="11">G-protein coupled receptors family 1 profile domain-containing protein</fullName>
    </recommendedName>
</protein>